<feature type="domain" description="DUF2382" evidence="2">
    <location>
        <begin position="182"/>
        <end position="296"/>
    </location>
</feature>
<evidence type="ECO:0000256" key="1">
    <source>
        <dbReference type="SAM" id="MobiDB-lite"/>
    </source>
</evidence>
<keyword evidence="4" id="KW-1185">Reference proteome</keyword>
<dbReference type="PANTHER" id="PTHR38463:SF1">
    <property type="entry name" value="STRESS RESPONSE PROTEIN YSNF"/>
    <property type="match status" value="1"/>
</dbReference>
<feature type="compositionally biased region" description="Basic and acidic residues" evidence="1">
    <location>
        <begin position="149"/>
        <end position="180"/>
    </location>
</feature>
<gene>
    <name evidence="3" type="ORF">RQP18_03765</name>
</gene>
<dbReference type="InterPro" id="IPR052967">
    <property type="entry name" value="Stress_Response_Assoc"/>
</dbReference>
<evidence type="ECO:0000313" key="4">
    <source>
        <dbReference type="Proteomes" id="UP001455384"/>
    </source>
</evidence>
<dbReference type="PANTHER" id="PTHR38463">
    <property type="entry name" value="STRESS RESPONSE PROTEIN YSNF"/>
    <property type="match status" value="1"/>
</dbReference>
<accession>A0ABZ3CM59</accession>
<protein>
    <submittedName>
        <fullName evidence="3">YsnF/AvaK domain-containing protein</fullName>
    </submittedName>
</protein>
<organism evidence="3 4">
    <name type="scientific">Salinicoccus bachuensis</name>
    <dbReference type="NCBI Taxonomy" id="3136731"/>
    <lineage>
        <taxon>Bacteria</taxon>
        <taxon>Bacillati</taxon>
        <taxon>Bacillota</taxon>
        <taxon>Bacilli</taxon>
        <taxon>Bacillales</taxon>
        <taxon>Staphylococcaceae</taxon>
        <taxon>Salinicoccus</taxon>
    </lineage>
</organism>
<reference evidence="4" key="1">
    <citation type="submission" date="2023-10" db="EMBL/GenBank/DDBJ databases">
        <title>Genome analysis and identification of Salinococcus sp. Bachu38 nov., a PGPR from the rhizosphere of Tamarix.</title>
        <authorList>
            <person name="Liang Z."/>
            <person name="Zhang X."/>
            <person name="Jia J."/>
            <person name="Chen X."/>
            <person name="Wang Y."/>
            <person name="Wang Q."/>
            <person name="Wang R."/>
        </authorList>
    </citation>
    <scope>NUCLEOTIDE SEQUENCE [LARGE SCALE GENOMIC DNA]</scope>
    <source>
        <strain evidence="4">Bachu38</strain>
    </source>
</reference>
<evidence type="ECO:0000313" key="3">
    <source>
        <dbReference type="EMBL" id="WZX30313.1"/>
    </source>
</evidence>
<dbReference type="NCBIfam" id="TIGR02271">
    <property type="entry name" value="YsnF/AvaK domain"/>
    <property type="match status" value="1"/>
</dbReference>
<name>A0ABZ3CM59_9STAP</name>
<sequence>MGRIETFGNNSDLLGRIEHLKLNGVEEEQMTVISRESLDETLLAHLDIRRKSTEVDTWDRIVAWFADEDAGDQVMNSMQLTPREQKEYTQALEDGMLLLHIENSGRTGDQVMKEKETRRVERRKGASVDEYDYNTTRNDINSMEDFDADKDKMPDTADTRAYDQERPATEARRNDRENEERMTLREERLNIDKENVQVGEVGVDKRVTTKLEEFDVPVDREDVTVERRPVDGNPTLDVYSRDDADDDENVMRIPLTEERVKVIKETVVTEEIVIRKDIVTDKEHISEELRKEEVDITEHNNTRENFDDHRR</sequence>
<dbReference type="RefSeq" id="WP_342388832.1">
    <property type="nucleotide sequence ID" value="NZ_CP138333.2"/>
</dbReference>
<dbReference type="Pfam" id="PF09557">
    <property type="entry name" value="DUF2382"/>
    <property type="match status" value="1"/>
</dbReference>
<dbReference type="EMBL" id="CP138333">
    <property type="protein sequence ID" value="WZX30313.1"/>
    <property type="molecule type" value="Genomic_DNA"/>
</dbReference>
<feature type="region of interest" description="Disordered" evidence="1">
    <location>
        <begin position="140"/>
        <end position="180"/>
    </location>
</feature>
<proteinExistence type="predicted"/>
<evidence type="ECO:0000259" key="2">
    <source>
        <dbReference type="Pfam" id="PF09557"/>
    </source>
</evidence>
<dbReference type="InterPro" id="IPR019060">
    <property type="entry name" value="DUF2382"/>
</dbReference>
<dbReference type="Proteomes" id="UP001455384">
    <property type="component" value="Chromosome"/>
</dbReference>